<accession>A0A1I6L0Y5</accession>
<dbReference type="AlphaFoldDB" id="A0A1I6L0Y5"/>
<proteinExistence type="predicted"/>
<dbReference type="GO" id="GO:0006355">
    <property type="term" value="P:regulation of DNA-templated transcription"/>
    <property type="evidence" value="ECO:0007669"/>
    <property type="project" value="InterPro"/>
</dbReference>
<dbReference type="OrthoDB" id="9812601at2"/>
<evidence type="ECO:0000313" key="2">
    <source>
        <dbReference type="Proteomes" id="UP000199659"/>
    </source>
</evidence>
<gene>
    <name evidence="1" type="ORF">SAMN05661086_02969</name>
</gene>
<keyword evidence="2" id="KW-1185">Reference proteome</keyword>
<evidence type="ECO:0000313" key="1">
    <source>
        <dbReference type="EMBL" id="SFR97102.1"/>
    </source>
</evidence>
<dbReference type="SUPFAM" id="SSF47598">
    <property type="entry name" value="Ribbon-helix-helix"/>
    <property type="match status" value="1"/>
</dbReference>
<dbReference type="EMBL" id="FOYZ01000012">
    <property type="protein sequence ID" value="SFR97102.1"/>
    <property type="molecule type" value="Genomic_DNA"/>
</dbReference>
<dbReference type="RefSeq" id="WP_092562357.1">
    <property type="nucleotide sequence ID" value="NZ_FOYZ01000012.1"/>
</dbReference>
<protein>
    <recommendedName>
        <fullName evidence="3">Arc-like DNA binding domain-containing protein</fullName>
    </recommendedName>
</protein>
<dbReference type="Proteomes" id="UP000199659">
    <property type="component" value="Unassembled WGS sequence"/>
</dbReference>
<sequence length="60" mass="7414">MGTYKNKTYPLRLDNDLRQKVEIIANKDDRALSKQYERMIRYYIEMYEKEHGKIEIDQEE</sequence>
<name>A0A1I6L0Y5_9FIRM</name>
<dbReference type="InterPro" id="IPR010985">
    <property type="entry name" value="Ribbon_hlx_hlx"/>
</dbReference>
<reference evidence="1 2" key="1">
    <citation type="submission" date="2016-10" db="EMBL/GenBank/DDBJ databases">
        <authorList>
            <person name="de Groot N.N."/>
        </authorList>
    </citation>
    <scope>NUCLEOTIDE SEQUENCE [LARGE SCALE GENOMIC DNA]</scope>
    <source>
        <strain evidence="1 2">743A</strain>
    </source>
</reference>
<evidence type="ECO:0008006" key="3">
    <source>
        <dbReference type="Google" id="ProtNLM"/>
    </source>
</evidence>
<organism evidence="1 2">
    <name type="scientific">Anaeromicropila populeti</name>
    <dbReference type="NCBI Taxonomy" id="37658"/>
    <lineage>
        <taxon>Bacteria</taxon>
        <taxon>Bacillati</taxon>
        <taxon>Bacillota</taxon>
        <taxon>Clostridia</taxon>
        <taxon>Lachnospirales</taxon>
        <taxon>Lachnospiraceae</taxon>
        <taxon>Anaeromicropila</taxon>
    </lineage>
</organism>